<dbReference type="GO" id="GO:0042744">
    <property type="term" value="P:hydrogen peroxide catabolic process"/>
    <property type="evidence" value="ECO:0007669"/>
    <property type="project" value="TreeGrafter"/>
</dbReference>
<keyword evidence="6" id="KW-0479">Metal-binding</keyword>
<evidence type="ECO:0000256" key="1">
    <source>
        <dbReference type="ARBA" id="ARBA00001970"/>
    </source>
</evidence>
<name>A0AAW1S3K7_9CHLO</name>
<dbReference type="AlphaFoldDB" id="A0AAW1S3K7"/>
<dbReference type="Proteomes" id="UP001445335">
    <property type="component" value="Unassembled WGS sequence"/>
</dbReference>
<comment type="cofactor">
    <cofactor evidence="1">
        <name>heme b</name>
        <dbReference type="ChEBI" id="CHEBI:60344"/>
    </cofactor>
</comment>
<dbReference type="Gene3D" id="1.10.520.10">
    <property type="match status" value="1"/>
</dbReference>
<dbReference type="GO" id="GO:0034599">
    <property type="term" value="P:cellular response to oxidative stress"/>
    <property type="evidence" value="ECO:0007669"/>
    <property type="project" value="InterPro"/>
</dbReference>
<dbReference type="GO" id="GO:0016688">
    <property type="term" value="F:L-ascorbate peroxidase activity"/>
    <property type="evidence" value="ECO:0007669"/>
    <property type="project" value="UniProtKB-EC"/>
</dbReference>
<dbReference type="PROSITE" id="PS00436">
    <property type="entry name" value="PEROXIDASE_2"/>
    <property type="match status" value="1"/>
</dbReference>
<reference evidence="10 11" key="1">
    <citation type="journal article" date="2024" name="Nat. Commun.">
        <title>Phylogenomics reveals the evolutionary origins of lichenization in chlorophyte algae.</title>
        <authorList>
            <person name="Puginier C."/>
            <person name="Libourel C."/>
            <person name="Otte J."/>
            <person name="Skaloud P."/>
            <person name="Haon M."/>
            <person name="Grisel S."/>
            <person name="Petersen M."/>
            <person name="Berrin J.G."/>
            <person name="Delaux P.M."/>
            <person name="Dal Grande F."/>
            <person name="Keller J."/>
        </authorList>
    </citation>
    <scope>NUCLEOTIDE SEQUENCE [LARGE SCALE GENOMIC DNA]</scope>
    <source>
        <strain evidence="10 11">SAG 245.80</strain>
    </source>
</reference>
<dbReference type="PROSITE" id="PS00435">
    <property type="entry name" value="PEROXIDASE_1"/>
    <property type="match status" value="1"/>
</dbReference>
<evidence type="ECO:0000256" key="4">
    <source>
        <dbReference type="ARBA" id="ARBA00022559"/>
    </source>
</evidence>
<evidence type="ECO:0000313" key="11">
    <source>
        <dbReference type="Proteomes" id="UP001445335"/>
    </source>
</evidence>
<dbReference type="EMBL" id="JALJOU010000013">
    <property type="protein sequence ID" value="KAK9840586.1"/>
    <property type="molecule type" value="Genomic_DNA"/>
</dbReference>
<keyword evidence="5" id="KW-0349">Heme</keyword>
<dbReference type="EC" id="1.11.1.11" evidence="3"/>
<accession>A0AAW1S3K7</accession>
<dbReference type="SUPFAM" id="SSF48113">
    <property type="entry name" value="Heme-dependent peroxidases"/>
    <property type="match status" value="1"/>
</dbReference>
<dbReference type="PROSITE" id="PS50873">
    <property type="entry name" value="PEROXIDASE_4"/>
    <property type="match status" value="1"/>
</dbReference>
<gene>
    <name evidence="10" type="ORF">WJX81_003173</name>
</gene>
<dbReference type="InterPro" id="IPR019794">
    <property type="entry name" value="Peroxidases_AS"/>
</dbReference>
<evidence type="ECO:0000313" key="10">
    <source>
        <dbReference type="EMBL" id="KAK9840586.1"/>
    </source>
</evidence>
<comment type="caution">
    <text evidence="10">The sequence shown here is derived from an EMBL/GenBank/DDBJ whole genome shotgun (WGS) entry which is preliminary data.</text>
</comment>
<evidence type="ECO:0000256" key="5">
    <source>
        <dbReference type="ARBA" id="ARBA00022617"/>
    </source>
</evidence>
<keyword evidence="11" id="KW-1185">Reference proteome</keyword>
<proteinExistence type="inferred from homology"/>
<dbReference type="GO" id="GO:0046872">
    <property type="term" value="F:metal ion binding"/>
    <property type="evidence" value="ECO:0007669"/>
    <property type="project" value="UniProtKB-KW"/>
</dbReference>
<dbReference type="PANTHER" id="PTHR31356">
    <property type="entry name" value="THYLAKOID LUMENAL 29 KDA PROTEIN, CHLOROPLASTIC-RELATED"/>
    <property type="match status" value="1"/>
</dbReference>
<dbReference type="PANTHER" id="PTHR31356:SF8">
    <property type="entry name" value="L-ASCORBATE PEROXIDASE 6-RELATED"/>
    <property type="match status" value="1"/>
</dbReference>
<dbReference type="InterPro" id="IPR002016">
    <property type="entry name" value="Haem_peroxidase"/>
</dbReference>
<dbReference type="PRINTS" id="PR00458">
    <property type="entry name" value="PEROXIDASE"/>
</dbReference>
<keyword evidence="4" id="KW-0575">Peroxidase</keyword>
<feature type="domain" description="Plant heme peroxidase family profile" evidence="9">
    <location>
        <begin position="23"/>
        <end position="240"/>
    </location>
</feature>
<organism evidence="10 11">
    <name type="scientific">Elliptochloris bilobata</name>
    <dbReference type="NCBI Taxonomy" id="381761"/>
    <lineage>
        <taxon>Eukaryota</taxon>
        <taxon>Viridiplantae</taxon>
        <taxon>Chlorophyta</taxon>
        <taxon>core chlorophytes</taxon>
        <taxon>Trebouxiophyceae</taxon>
        <taxon>Trebouxiophyceae incertae sedis</taxon>
        <taxon>Elliptochloris clade</taxon>
        <taxon>Elliptochloris</taxon>
    </lineage>
</organism>
<dbReference type="Gene3D" id="1.10.420.10">
    <property type="entry name" value="Peroxidase, domain 2"/>
    <property type="match status" value="1"/>
</dbReference>
<dbReference type="GO" id="GO:0020037">
    <property type="term" value="F:heme binding"/>
    <property type="evidence" value="ECO:0007669"/>
    <property type="project" value="InterPro"/>
</dbReference>
<dbReference type="InterPro" id="IPR044831">
    <property type="entry name" value="Ccp1-like"/>
</dbReference>
<evidence type="ECO:0000256" key="8">
    <source>
        <dbReference type="ARBA" id="ARBA00023004"/>
    </source>
</evidence>
<dbReference type="GO" id="GO:0000302">
    <property type="term" value="P:response to reactive oxygen species"/>
    <property type="evidence" value="ECO:0007669"/>
    <property type="project" value="TreeGrafter"/>
</dbReference>
<comment type="similarity">
    <text evidence="2">Belongs to the peroxidase family. Ascorbate peroxidase subfamily.</text>
</comment>
<dbReference type="Pfam" id="PF00141">
    <property type="entry name" value="peroxidase"/>
    <property type="match status" value="1"/>
</dbReference>
<sequence length="240" mass="25267">MLDGEAKAAVAKAFRKAADKGKAPVLLRLVFHDAGTYAAASGDGGANGSLRFELDRPENRGLKRGWRVLEAVNGELRGTAAEGQLSYADLVALGGAWAVGATGGPTIEVPVGRRDAGAADPVDRMPAETLTAEQLRGAFAAKGISEQELVALSGAHTLGGKGFGEPLKFDNMYFRTLLAKPWADPANEMGSMVGLPSDHVLPEDEALRPVIVLYAADERRFFNDFAAAYLKLTSLGAVWG</sequence>
<evidence type="ECO:0000256" key="7">
    <source>
        <dbReference type="ARBA" id="ARBA00023002"/>
    </source>
</evidence>
<evidence type="ECO:0000256" key="2">
    <source>
        <dbReference type="ARBA" id="ARBA00006873"/>
    </source>
</evidence>
<dbReference type="InterPro" id="IPR002207">
    <property type="entry name" value="Peroxidase_I"/>
</dbReference>
<dbReference type="PRINTS" id="PR00459">
    <property type="entry name" value="ASPEROXIDASE"/>
</dbReference>
<evidence type="ECO:0000259" key="9">
    <source>
        <dbReference type="PROSITE" id="PS50873"/>
    </source>
</evidence>
<dbReference type="InterPro" id="IPR019793">
    <property type="entry name" value="Peroxidases_heam-ligand_BS"/>
</dbReference>
<protein>
    <recommendedName>
        <fullName evidence="3">L-ascorbate peroxidase</fullName>
        <ecNumber evidence="3">1.11.1.11</ecNumber>
    </recommendedName>
</protein>
<evidence type="ECO:0000256" key="6">
    <source>
        <dbReference type="ARBA" id="ARBA00022723"/>
    </source>
</evidence>
<evidence type="ECO:0000256" key="3">
    <source>
        <dbReference type="ARBA" id="ARBA00012940"/>
    </source>
</evidence>
<keyword evidence="7" id="KW-0560">Oxidoreductase</keyword>
<dbReference type="InterPro" id="IPR010255">
    <property type="entry name" value="Haem_peroxidase_sf"/>
</dbReference>
<keyword evidence="8" id="KW-0408">Iron</keyword>